<evidence type="ECO:0000256" key="8">
    <source>
        <dbReference type="ARBA" id="ARBA00022643"/>
    </source>
</evidence>
<dbReference type="InterPro" id="IPR011102">
    <property type="entry name" value="Sig_transdc_His_kinase_HWE"/>
</dbReference>
<keyword evidence="4" id="KW-0600">Photoreceptor protein</keyword>
<keyword evidence="14" id="KW-0157">Chromophore</keyword>
<keyword evidence="6" id="KW-0716">Sensory transduction</keyword>
<dbReference type="PROSITE" id="PS50112">
    <property type="entry name" value="PAS"/>
    <property type="match status" value="3"/>
</dbReference>
<keyword evidence="12" id="KW-0418">Kinase</keyword>
<dbReference type="Pfam" id="PF07536">
    <property type="entry name" value="HWE_HK"/>
    <property type="match status" value="1"/>
</dbReference>
<evidence type="ECO:0000256" key="12">
    <source>
        <dbReference type="ARBA" id="ARBA00022777"/>
    </source>
</evidence>
<feature type="domain" description="PAS" evidence="17">
    <location>
        <begin position="266"/>
        <end position="336"/>
    </location>
</feature>
<dbReference type="CDD" id="cd00130">
    <property type="entry name" value="PAS"/>
    <property type="match status" value="3"/>
</dbReference>
<dbReference type="Gene3D" id="3.30.450.20">
    <property type="entry name" value="PAS domain"/>
    <property type="match status" value="3"/>
</dbReference>
<evidence type="ECO:0000256" key="7">
    <source>
        <dbReference type="ARBA" id="ARBA00022630"/>
    </source>
</evidence>
<evidence type="ECO:0000256" key="10">
    <source>
        <dbReference type="ARBA" id="ARBA00022737"/>
    </source>
</evidence>
<evidence type="ECO:0000256" key="13">
    <source>
        <dbReference type="ARBA" id="ARBA00022840"/>
    </source>
</evidence>
<protein>
    <recommendedName>
        <fullName evidence="3">Blue-light-activated histidine kinase</fullName>
        <ecNumber evidence="2">2.7.13.3</ecNumber>
    </recommendedName>
</protein>
<keyword evidence="13" id="KW-0067">ATP-binding</keyword>
<keyword evidence="11" id="KW-0547">Nucleotide-binding</keyword>
<dbReference type="GO" id="GO:0005524">
    <property type="term" value="F:ATP binding"/>
    <property type="evidence" value="ECO:0007669"/>
    <property type="project" value="UniProtKB-KW"/>
</dbReference>
<name>A0AAU8CMQ3_9HYPH</name>
<evidence type="ECO:0000259" key="17">
    <source>
        <dbReference type="PROSITE" id="PS50112"/>
    </source>
</evidence>
<evidence type="ECO:0000256" key="15">
    <source>
        <dbReference type="ARBA" id="ARBA00023026"/>
    </source>
</evidence>
<evidence type="ECO:0000256" key="16">
    <source>
        <dbReference type="ARBA" id="ARBA00023170"/>
    </source>
</evidence>
<dbReference type="SUPFAM" id="SSF55785">
    <property type="entry name" value="PYP-like sensor domain (PAS domain)"/>
    <property type="match status" value="3"/>
</dbReference>
<dbReference type="SMART" id="SM00911">
    <property type="entry name" value="HWE_HK"/>
    <property type="match status" value="1"/>
</dbReference>
<keyword evidence="16" id="KW-0675">Receptor</keyword>
<keyword evidence="9" id="KW-0808">Transferase</keyword>
<keyword evidence="8" id="KW-0288">FMN</keyword>
<accession>A0AAU8CMQ3</accession>
<keyword evidence="5" id="KW-0597">Phosphoprotein</keyword>
<evidence type="ECO:0000259" key="18">
    <source>
        <dbReference type="PROSITE" id="PS50113"/>
    </source>
</evidence>
<dbReference type="RefSeq" id="WP_353645159.1">
    <property type="nucleotide sequence ID" value="NZ_CP159253.1"/>
</dbReference>
<organism evidence="19">
    <name type="scientific">Mesorhizobium sp. WSM2240</name>
    <dbReference type="NCBI Taxonomy" id="3228851"/>
    <lineage>
        <taxon>Bacteria</taxon>
        <taxon>Pseudomonadati</taxon>
        <taxon>Pseudomonadota</taxon>
        <taxon>Alphaproteobacteria</taxon>
        <taxon>Hyphomicrobiales</taxon>
        <taxon>Phyllobacteriaceae</taxon>
        <taxon>Mesorhizobium</taxon>
    </lineage>
</organism>
<keyword evidence="10" id="KW-0677">Repeat</keyword>
<dbReference type="EMBL" id="CP159253">
    <property type="protein sequence ID" value="XCG47289.1"/>
    <property type="molecule type" value="Genomic_DNA"/>
</dbReference>
<dbReference type="NCBIfam" id="TIGR00229">
    <property type="entry name" value="sensory_box"/>
    <property type="match status" value="3"/>
</dbReference>
<feature type="domain" description="PAC" evidence="18">
    <location>
        <begin position="87"/>
        <end position="138"/>
    </location>
</feature>
<evidence type="ECO:0000256" key="5">
    <source>
        <dbReference type="ARBA" id="ARBA00022553"/>
    </source>
</evidence>
<dbReference type="AlphaFoldDB" id="A0AAU8CMQ3"/>
<gene>
    <name evidence="19" type="ORF">ABVK50_18635</name>
</gene>
<evidence type="ECO:0000256" key="9">
    <source>
        <dbReference type="ARBA" id="ARBA00022679"/>
    </source>
</evidence>
<dbReference type="PANTHER" id="PTHR41523:SF8">
    <property type="entry name" value="ETHYLENE RESPONSE SENSOR PROTEIN"/>
    <property type="match status" value="1"/>
</dbReference>
<dbReference type="Pfam" id="PF00989">
    <property type="entry name" value="PAS"/>
    <property type="match status" value="1"/>
</dbReference>
<dbReference type="GO" id="GO:0004673">
    <property type="term" value="F:protein histidine kinase activity"/>
    <property type="evidence" value="ECO:0007669"/>
    <property type="project" value="UniProtKB-EC"/>
</dbReference>
<feature type="domain" description="PAC" evidence="18">
    <location>
        <begin position="217"/>
        <end position="269"/>
    </location>
</feature>
<dbReference type="InterPro" id="IPR035965">
    <property type="entry name" value="PAS-like_dom_sf"/>
</dbReference>
<dbReference type="SMART" id="SM00086">
    <property type="entry name" value="PAC"/>
    <property type="match status" value="3"/>
</dbReference>
<sequence length="592" mass="65170">MIVSIQGTPFKRSGPDEADLRDFFENGSLPLHLVGTDGTILHANRAELELLGYDADEYIGRHIADFYVEREVANDVLARLSAGDEINKYPAQMRARDGSVKHVEITSSGRFSDGELVNTRCFTVDVTELTLARQELKRQDDRFHQILDALPIAVYTTDKAGTITYYNQAAVEFAGREPEIGKDEWCVTFRLFTPDGKELPHAECPMAIALKEKRPVRNVEALAQRPDGTLFPFLPFPTPILDEKGELTGAVNMLVDLTDLKKAEEAGNHLAAIVESSFDAIVSKDLNGVIKSWNRAAERLFGYTAEEIIGKPVTTLIPADHQDEEPQILARIRNGEPVESHETIRQRKDGSLVPVSLTVSPVRDASGRIVGASKIARDISAGKESEHRIRMLMREVNHRVKNQYSVILSMIRETNKRSESPEVFERQVRERIMALARSHDLLVSADWRGATIFELVLAQAKPFGTEERISMSGPSITLSPNAVQYLGMAFHELATNSAKYGVLSGSSGRISVDWDVVDSDSGRSVALTWTETDGPEVKSIASGGFGTVVLKRVAPQAVSGTADLQYNPSGVVWTLKAPMAFVEASLLDGENS</sequence>
<proteinExistence type="predicted"/>
<dbReference type="InterPro" id="IPR000700">
    <property type="entry name" value="PAS-assoc_C"/>
</dbReference>
<evidence type="ECO:0000256" key="3">
    <source>
        <dbReference type="ARBA" id="ARBA00021740"/>
    </source>
</evidence>
<feature type="domain" description="PAS" evidence="17">
    <location>
        <begin position="139"/>
        <end position="179"/>
    </location>
</feature>
<evidence type="ECO:0000256" key="4">
    <source>
        <dbReference type="ARBA" id="ARBA00022543"/>
    </source>
</evidence>
<feature type="domain" description="PAS" evidence="17">
    <location>
        <begin position="16"/>
        <end position="67"/>
    </location>
</feature>
<evidence type="ECO:0000256" key="14">
    <source>
        <dbReference type="ARBA" id="ARBA00022991"/>
    </source>
</evidence>
<feature type="domain" description="PAC" evidence="18">
    <location>
        <begin position="339"/>
        <end position="391"/>
    </location>
</feature>
<dbReference type="InterPro" id="IPR000014">
    <property type="entry name" value="PAS"/>
</dbReference>
<reference evidence="19" key="1">
    <citation type="submission" date="2024-06" db="EMBL/GenBank/DDBJ databases">
        <title>Mesorhizobium karijinii sp. nov., a symbiont of the iconic Swainsona formosa from arid Australia.</title>
        <authorList>
            <person name="Hill Y.J."/>
            <person name="Watkin E.L.J."/>
            <person name="O'Hara G.W."/>
            <person name="Terpolilli J."/>
            <person name="Tye M.L."/>
            <person name="Kohlmeier M.G."/>
        </authorList>
    </citation>
    <scope>NUCLEOTIDE SEQUENCE</scope>
    <source>
        <strain evidence="19">WSM2240</strain>
    </source>
</reference>
<evidence type="ECO:0000313" key="19">
    <source>
        <dbReference type="EMBL" id="XCG47289.1"/>
    </source>
</evidence>
<dbReference type="InterPro" id="IPR013767">
    <property type="entry name" value="PAS_fold"/>
</dbReference>
<dbReference type="PROSITE" id="PS50113">
    <property type="entry name" value="PAC"/>
    <property type="match status" value="3"/>
</dbReference>
<evidence type="ECO:0000256" key="2">
    <source>
        <dbReference type="ARBA" id="ARBA00012438"/>
    </source>
</evidence>
<dbReference type="PANTHER" id="PTHR41523">
    <property type="entry name" value="TWO-COMPONENT SYSTEM SENSOR PROTEIN"/>
    <property type="match status" value="1"/>
</dbReference>
<dbReference type="GO" id="GO:0006355">
    <property type="term" value="P:regulation of DNA-templated transcription"/>
    <property type="evidence" value="ECO:0007669"/>
    <property type="project" value="InterPro"/>
</dbReference>
<dbReference type="InterPro" id="IPR001610">
    <property type="entry name" value="PAC"/>
</dbReference>
<dbReference type="Pfam" id="PF13426">
    <property type="entry name" value="PAS_9"/>
    <property type="match status" value="2"/>
</dbReference>
<dbReference type="EC" id="2.7.13.3" evidence="2"/>
<evidence type="ECO:0000256" key="11">
    <source>
        <dbReference type="ARBA" id="ARBA00022741"/>
    </source>
</evidence>
<evidence type="ECO:0000256" key="6">
    <source>
        <dbReference type="ARBA" id="ARBA00022606"/>
    </source>
</evidence>
<comment type="catalytic activity">
    <reaction evidence="1">
        <text>ATP + protein L-histidine = ADP + protein N-phospho-L-histidine.</text>
        <dbReference type="EC" id="2.7.13.3"/>
    </reaction>
</comment>
<evidence type="ECO:0000256" key="1">
    <source>
        <dbReference type="ARBA" id="ARBA00000085"/>
    </source>
</evidence>
<keyword evidence="15" id="KW-0843">Virulence</keyword>
<dbReference type="SMART" id="SM00091">
    <property type="entry name" value="PAS"/>
    <property type="match status" value="3"/>
</dbReference>
<keyword evidence="7" id="KW-0285">Flavoprotein</keyword>
<dbReference type="GO" id="GO:0009881">
    <property type="term" value="F:photoreceptor activity"/>
    <property type="evidence" value="ECO:0007669"/>
    <property type="project" value="UniProtKB-KW"/>
</dbReference>